<keyword evidence="20" id="KW-1185">Reference proteome</keyword>
<evidence type="ECO:0000259" key="16">
    <source>
        <dbReference type="Pfam" id="PF03200"/>
    </source>
</evidence>
<evidence type="ECO:0000259" key="18">
    <source>
        <dbReference type="Pfam" id="PF16923"/>
    </source>
</evidence>
<keyword evidence="5" id="KW-0808">Transferase</keyword>
<feature type="transmembrane region" description="Helical" evidence="14">
    <location>
        <begin position="63"/>
        <end position="86"/>
    </location>
</feature>
<evidence type="ECO:0000256" key="12">
    <source>
        <dbReference type="ARBA" id="ARBA00023180"/>
    </source>
</evidence>
<feature type="domain" description="Glycosyl transferase family 1" evidence="15">
    <location>
        <begin position="195"/>
        <end position="341"/>
    </location>
</feature>
<dbReference type="InterPro" id="IPR039507">
    <property type="entry name" value="PIG-A/GPI3"/>
</dbReference>
<dbReference type="Proteomes" id="UP001175271">
    <property type="component" value="Unassembled WGS sequence"/>
</dbReference>
<evidence type="ECO:0000256" key="9">
    <source>
        <dbReference type="ARBA" id="ARBA00022968"/>
    </source>
</evidence>
<dbReference type="GO" id="GO:0006487">
    <property type="term" value="P:protein N-linked glycosylation"/>
    <property type="evidence" value="ECO:0007669"/>
    <property type="project" value="UniProtKB-UniRule"/>
</dbReference>
<dbReference type="Pfam" id="PF16923">
    <property type="entry name" value="Glyco_hydro_63N"/>
    <property type="match status" value="1"/>
</dbReference>
<feature type="domain" description="Glycosyl hydrolase family 63 N-terminal" evidence="18">
    <location>
        <begin position="523"/>
        <end position="680"/>
    </location>
</feature>
<evidence type="ECO:0000256" key="14">
    <source>
        <dbReference type="RuleBase" id="RU368089"/>
    </source>
</evidence>
<keyword evidence="8 14" id="KW-0256">Endoplasmic reticulum</keyword>
<keyword evidence="9" id="KW-0735">Signal-anchor</keyword>
<evidence type="ECO:0000256" key="13">
    <source>
        <dbReference type="ARBA" id="ARBA00023295"/>
    </source>
</evidence>
<dbReference type="InterPro" id="IPR031335">
    <property type="entry name" value="Glyco_hydro_63_C"/>
</dbReference>
<keyword evidence="10 14" id="KW-1133">Transmembrane helix</keyword>
<reference evidence="19" key="1">
    <citation type="submission" date="2023-06" db="EMBL/GenBank/DDBJ databases">
        <title>Genomic analysis of the entomopathogenic nematode Steinernema hermaphroditum.</title>
        <authorList>
            <person name="Schwarz E.M."/>
            <person name="Heppert J.K."/>
            <person name="Baniya A."/>
            <person name="Schwartz H.T."/>
            <person name="Tan C.-H."/>
            <person name="Antoshechkin I."/>
            <person name="Sternberg P.W."/>
            <person name="Goodrich-Blair H."/>
            <person name="Dillman A.R."/>
        </authorList>
    </citation>
    <scope>NUCLEOTIDE SEQUENCE</scope>
    <source>
        <strain evidence="19">PS9179</strain>
        <tissue evidence="19">Whole animal</tissue>
    </source>
</reference>
<evidence type="ECO:0000256" key="2">
    <source>
        <dbReference type="ARBA" id="ARBA00004687"/>
    </source>
</evidence>
<keyword evidence="4" id="KW-0337">GPI-anchor biosynthesis</keyword>
<dbReference type="SUPFAM" id="SSF53756">
    <property type="entry name" value="UDP-Glycosyltransferase/glycogen phosphorylase"/>
    <property type="match status" value="1"/>
</dbReference>
<keyword evidence="7 14" id="KW-0378">Hydrolase</keyword>
<dbReference type="InterPro" id="IPR012341">
    <property type="entry name" value="6hp_glycosidase-like_sf"/>
</dbReference>
<dbReference type="PANTHER" id="PTHR10412:SF11">
    <property type="entry name" value="MANNOSYL-OLIGOSACCHARIDE GLUCOSIDASE"/>
    <property type="match status" value="1"/>
</dbReference>
<evidence type="ECO:0000256" key="11">
    <source>
        <dbReference type="ARBA" id="ARBA00023136"/>
    </source>
</evidence>
<comment type="function">
    <text evidence="14">Cleaves the distal alpha 1,2-linked glucose residue from the Glc(3)Man(9)GlcNAc(2) oligosaccharide precursor.</text>
</comment>
<evidence type="ECO:0000256" key="10">
    <source>
        <dbReference type="ARBA" id="ARBA00022989"/>
    </source>
</evidence>
<dbReference type="PANTHER" id="PTHR10412">
    <property type="entry name" value="MANNOSYL-OLIGOSACCHARIDE GLUCOSIDASE"/>
    <property type="match status" value="1"/>
</dbReference>
<evidence type="ECO:0000313" key="19">
    <source>
        <dbReference type="EMBL" id="KAK0416021.1"/>
    </source>
</evidence>
<comment type="caution">
    <text evidence="14">Lacks conserved residue(s) required for the propagation of feature annotation.</text>
</comment>
<feature type="domain" description="PIGA GPI anchor biosynthesis" evidence="17">
    <location>
        <begin position="45"/>
        <end position="134"/>
    </location>
</feature>
<evidence type="ECO:0000313" key="20">
    <source>
        <dbReference type="Proteomes" id="UP001175271"/>
    </source>
</evidence>
<dbReference type="EC" id="3.2.1.106" evidence="14"/>
<dbReference type="SUPFAM" id="SSF48208">
    <property type="entry name" value="Six-hairpin glycosidases"/>
    <property type="match status" value="1"/>
</dbReference>
<comment type="catalytic activity">
    <reaction evidence="14">
        <text>N(4)-(alpha-D-Glc-(1-&gt;2)-alpha-D-Glc-(1-&gt;3)-alpha-D-Glc-(1-&gt;3)-alpha-D-Man-(1-&gt;2)-alpha-D-Man-(1-&gt;2)-alpha-D-Man-(1-&gt;3)-[alpha-D-Man-(1-&gt;2)-alpha-D-Man-(1-&gt;3)-[alpha-D-Man-(1-&gt;2)-alpha-D-Man-(1-&gt;6)]-alpha-D-Man-(1-&gt;6)]-beta-D-Man-(1-&gt;4)-beta-D-GlcNAc-(1-&gt;4)-beta-D-GlcNAc)-L-asparaginyl-[protein] + H2O = N(4)-(alpha-D-Glc-(1-&gt;3)-alpha-D-Glc-(1-&gt;3)-alpha-D-Man-(1-&gt;2)-alpha-D-Man-(1-&gt;2)-alpha-D-Man-(1-&gt;3)-[alpha-D-Man-(1-&gt;2)-alpha-D-Man-(1-&gt;3)-[alpha-D-Man-(1-&gt;2)-alpha-D-Man-(1-&gt;6)]-alpha-D-Man-(1-&gt;6)]-beta-D-Man-(1-&gt;4)-beta-D-GlcNAc-(1-&gt;4)-beta-D-GlcNAc)-L-asparaginyl-[protein] + beta-D-glucose</text>
        <dbReference type="Rhea" id="RHEA:55988"/>
        <dbReference type="Rhea" id="RHEA-COMP:12806"/>
        <dbReference type="Rhea" id="RHEA-COMP:14355"/>
        <dbReference type="ChEBI" id="CHEBI:15377"/>
        <dbReference type="ChEBI" id="CHEBI:15903"/>
        <dbReference type="ChEBI" id="CHEBI:59082"/>
        <dbReference type="ChEBI" id="CHEBI:132537"/>
        <dbReference type="EC" id="3.2.1.106"/>
    </reaction>
</comment>
<evidence type="ECO:0000256" key="4">
    <source>
        <dbReference type="ARBA" id="ARBA00022502"/>
    </source>
</evidence>
<dbReference type="Pfam" id="PF03200">
    <property type="entry name" value="Glyco_hydro_63"/>
    <property type="match status" value="1"/>
</dbReference>
<dbReference type="FunFam" id="3.40.50.2000:FF:000093">
    <property type="entry name" value="UDP-GlcNAc:PI a1-6 GlcNAc-transferase"/>
    <property type="match status" value="1"/>
</dbReference>
<protein>
    <recommendedName>
        <fullName evidence="14">Mannosyl-oligosaccharide glucosidase</fullName>
        <ecNumber evidence="14">3.2.1.106</ecNumber>
    </recommendedName>
</protein>
<comment type="similarity">
    <text evidence="3 14">Belongs to the glycosyl hydrolase 63 family.</text>
</comment>
<dbReference type="GO" id="GO:0017176">
    <property type="term" value="F:phosphatidylinositol N-acetylglucosaminyltransferase activity"/>
    <property type="evidence" value="ECO:0007669"/>
    <property type="project" value="InterPro"/>
</dbReference>
<dbReference type="GO" id="GO:0004573">
    <property type="term" value="F:Glc3Man9GlcNAc2 oligosaccharide glucosidase activity"/>
    <property type="evidence" value="ECO:0007669"/>
    <property type="project" value="UniProtKB-UniRule"/>
</dbReference>
<dbReference type="AlphaFoldDB" id="A0AA39I315"/>
<dbReference type="Pfam" id="PF00534">
    <property type="entry name" value="Glycos_transf_1"/>
    <property type="match status" value="1"/>
</dbReference>
<dbReference type="CDD" id="cd03796">
    <property type="entry name" value="GT4_PIG-A-like"/>
    <property type="match status" value="1"/>
</dbReference>
<dbReference type="InterPro" id="IPR001296">
    <property type="entry name" value="Glyco_trans_1"/>
</dbReference>
<comment type="subcellular location">
    <subcellularLocation>
        <location evidence="1 14">Endoplasmic reticulum membrane</location>
        <topology evidence="1 14">Single-pass type II membrane protein</topology>
    </subcellularLocation>
</comment>
<evidence type="ECO:0000259" key="15">
    <source>
        <dbReference type="Pfam" id="PF00534"/>
    </source>
</evidence>
<proteinExistence type="inferred from homology"/>
<keyword evidence="5" id="KW-0328">Glycosyltransferase</keyword>
<evidence type="ECO:0000256" key="6">
    <source>
        <dbReference type="ARBA" id="ARBA00022692"/>
    </source>
</evidence>
<dbReference type="GO" id="GO:0009311">
    <property type="term" value="P:oligosaccharide metabolic process"/>
    <property type="evidence" value="ECO:0007669"/>
    <property type="project" value="UniProtKB-UniRule"/>
</dbReference>
<dbReference type="Gene3D" id="1.50.10.10">
    <property type="match status" value="1"/>
</dbReference>
<dbReference type="GO" id="GO:0000506">
    <property type="term" value="C:glycosylphosphatidylinositol-N-acetylglucosaminyltransferase (GPI-GnT) complex"/>
    <property type="evidence" value="ECO:0007669"/>
    <property type="project" value="InterPro"/>
</dbReference>
<evidence type="ECO:0000256" key="5">
    <source>
        <dbReference type="ARBA" id="ARBA00022676"/>
    </source>
</evidence>
<dbReference type="InterPro" id="IPR031631">
    <property type="entry name" value="Glyco_hydro_63N"/>
</dbReference>
<dbReference type="Gene3D" id="3.40.50.2000">
    <property type="entry name" value="Glycogen Phosphorylase B"/>
    <property type="match status" value="2"/>
</dbReference>
<dbReference type="InterPro" id="IPR008928">
    <property type="entry name" value="6-hairpin_glycosidase_sf"/>
</dbReference>
<dbReference type="Gene3D" id="2.70.98.110">
    <property type="entry name" value="Glycosyl hydrolase family 63, N-terminal domain"/>
    <property type="match status" value="1"/>
</dbReference>
<evidence type="ECO:0000259" key="17">
    <source>
        <dbReference type="Pfam" id="PF08288"/>
    </source>
</evidence>
<dbReference type="FunFam" id="3.40.50.2000:FF:000528">
    <property type="entry name" value="Sulfoquinovosyl transferase SQD2"/>
    <property type="match status" value="1"/>
</dbReference>
<feature type="transmembrane region" description="Helical" evidence="14">
    <location>
        <begin position="396"/>
        <end position="416"/>
    </location>
</feature>
<dbReference type="InterPro" id="IPR013234">
    <property type="entry name" value="PIGA_GPI_anchor_biosynthesis"/>
</dbReference>
<gene>
    <name evidence="19" type="ORF">QR680_012253</name>
</gene>
<keyword evidence="11 14" id="KW-0472">Membrane</keyword>
<dbReference type="InterPro" id="IPR038518">
    <property type="entry name" value="Glyco_hydro_63N_sf"/>
</dbReference>
<keyword evidence="13 14" id="KW-0326">Glycosidase</keyword>
<dbReference type="GO" id="GO:0006506">
    <property type="term" value="P:GPI anchor biosynthetic process"/>
    <property type="evidence" value="ECO:0007669"/>
    <property type="project" value="UniProtKB-KW"/>
</dbReference>
<evidence type="ECO:0000256" key="7">
    <source>
        <dbReference type="ARBA" id="ARBA00022801"/>
    </source>
</evidence>
<keyword evidence="6 14" id="KW-0812">Transmembrane</keyword>
<sequence length="1255" mass="142616">MNSGRLNIALVSDFFCPNAGGVETHIYSLGECLLKLGHRVIVITHAYGARKGIRFLTNGLKVYYLPFIVAYNGCSLMTMSGSLLWLRKIFLREKIQLVHGHSTFSTMAHEAMFNAWNMGIRTVFTDHSLFGFADASAILTNKLVLQYSLSNVDKVICVSHTSKENTVLRGGLSPQKVYVIPNAINTDLFTPDPELFHSNQTTVVFVGRLVYRKGADLLREIIPEICIRHPNVRFVIGGDGPKRIVLEEMREQYHLHDRVMMLGELPHNQVRNVLVQGQIFLNTSLTEAFCMAIVEAASCGLYVVTTKVGGIPEVLPEGFASTATPIPQLLCDALSEAIKMRESGELMDPTERHKAISAMYRWPEVAERTEIVYESAMREPDQSAAQRLRNYYNCGLGFGVLYIWVAIVNMIALFWINLFDPPKNYELADDRPTVTGKNKCQESIFGIGAMAPPRKKGAKPAEKEPPSVLGTTMLKGMIAFTILVALSAVGFNFAYNKYVLLPARISTKSDLPKVTNESEIDPLQWGTYRSNLYFGLRTRHPKSPLFGFMWYQQPPKGAQQIRMPEIRHWCDQGHQLNGYGWDAHDGRTFGKQTINDGLGINLQTDWINHEHTWTARIRSSDVPVQGFESGEYAFVLYFALQEEDSLLKPLYDPETGNIAGFNGHSSLLGDFELDFTAKSKKGADFSHLLFRDIPFTDVGKWREIIESSLTLEQEHDRLKIKLVGVHEGRPDDGEKPNFIAIQLIMPADAVIDIHFNVGKTRALRGELSENELEQRAKRFADKFEAAFGLNTKGYPEFYQRMGEAALSNMLGSIGYFHGSNSVQSVYSHRPQSYGPHTLFSGVPSRPFFPRGFLWDEGFHNLLIRKFDQQLSFEIISSWLDTMNIEGWIPREMILGSEAEQRVPEEFKVQRDSVANPPMFFYLINNFLDDTEFVKENEDSIKRLYPRLKVWYHWLKTTQSGKEPGVFRWRGRNATTQMELNPKTLPSGLDDFPRASHPNDNERHLDLRCWMTFASQVLARLAELSGDSAFLPKITAEAADLADLKNLDKLHWATAVNRYTDYGNHSTKARGEVKLVWHQVDPRNPQIREKRRKTVNPPKEQFVEDTNGYNALFPVMLRMLPADSAKLKLILEGMREEKEMWSPFGLRSVAKSSPYYLADNTEHDRPYWRGAVWINMNYMVLAALKHYATESGPNQELAHQIYAELRGNVVANIARQYKRTGYLWEHYDDVDGHGKGSHPFTGWTALVLAIMAERYD</sequence>
<dbReference type="InterPro" id="IPR004888">
    <property type="entry name" value="Glycoside_hydrolase_63"/>
</dbReference>
<comment type="pathway">
    <text evidence="2">Glycolipid biosynthesis; glycosylphosphatidylinositol-anchor biosynthesis.</text>
</comment>
<feature type="domain" description="Glycosyl hydrolase family 63 C-terminal" evidence="16">
    <location>
        <begin position="766"/>
        <end position="1252"/>
    </location>
</feature>
<organism evidence="19 20">
    <name type="scientific">Steinernema hermaphroditum</name>
    <dbReference type="NCBI Taxonomy" id="289476"/>
    <lineage>
        <taxon>Eukaryota</taxon>
        <taxon>Metazoa</taxon>
        <taxon>Ecdysozoa</taxon>
        <taxon>Nematoda</taxon>
        <taxon>Chromadorea</taxon>
        <taxon>Rhabditida</taxon>
        <taxon>Tylenchina</taxon>
        <taxon>Panagrolaimomorpha</taxon>
        <taxon>Strongyloidoidea</taxon>
        <taxon>Steinernematidae</taxon>
        <taxon>Steinernema</taxon>
    </lineage>
</organism>
<evidence type="ECO:0000256" key="8">
    <source>
        <dbReference type="ARBA" id="ARBA00022824"/>
    </source>
</evidence>
<accession>A0AA39I315</accession>
<dbReference type="Pfam" id="PF08288">
    <property type="entry name" value="PIGA"/>
    <property type="match status" value="1"/>
</dbReference>
<name>A0AA39I315_9BILA</name>
<keyword evidence="12" id="KW-0325">Glycoprotein</keyword>
<dbReference type="EMBL" id="JAUCMV010000002">
    <property type="protein sequence ID" value="KAK0416021.1"/>
    <property type="molecule type" value="Genomic_DNA"/>
</dbReference>
<comment type="caution">
    <text evidence="19">The sequence shown here is derived from an EMBL/GenBank/DDBJ whole genome shotgun (WGS) entry which is preliminary data.</text>
</comment>
<evidence type="ECO:0000256" key="1">
    <source>
        <dbReference type="ARBA" id="ARBA00004648"/>
    </source>
</evidence>
<evidence type="ECO:0000256" key="3">
    <source>
        <dbReference type="ARBA" id="ARBA00010833"/>
    </source>
</evidence>